<sequence>MPRARLRRATSCNVRRQRRTSLPSTTSYNERPPRTVGPFGCWSVHPPASLAMSCRAVPGCAVSCCGTHRSGCCDLSFSSKVRSDEVNHKRLQFARGFASRSCRRRHHLLPVHMQLACKRLHFIVTSWDGSHRQRRRYMMSTVTAQQVADLVGVSLSTVSRALSAPDLVSPATLVRVQAAVRQLGYHPNRAASTLATGRTTSIGLVVPDLENPYFASVAKGVQSRAWSTGYTVMVADSDEDPVREAEVVKKLSRQVDGVVLCSPRSTDAVVRDLASRVRLVLLNRQVDDLPSVSVDNAATVRTAVEHLRALGHRRIAYAGGPQASWVDLRRREGLQHCSEAFQDVEIIDLGHFRPHYTGGIAAADLALASNATAVLAYNDLLALGLIGQVRQRGFGVPQRLSVIGFDGLAIGALFTPTLTSVGVAHARLGSLAVSALLEDLSSGPGGFLQHQTPFELLVRESTAEPLER</sequence>
<name>A0A2T0QR72_9ACTN</name>
<dbReference type="InterPro" id="IPR028082">
    <property type="entry name" value="Peripla_BP_I"/>
</dbReference>
<keyword evidence="7" id="KW-1185">Reference proteome</keyword>
<dbReference type="AlphaFoldDB" id="A0A2T0QR72"/>
<accession>A0A2T0QR72</accession>
<dbReference type="Gene3D" id="3.40.50.2300">
    <property type="match status" value="2"/>
</dbReference>
<evidence type="ECO:0000313" key="6">
    <source>
        <dbReference type="EMBL" id="PRY07334.1"/>
    </source>
</evidence>
<evidence type="ECO:0000313" key="7">
    <source>
        <dbReference type="Proteomes" id="UP000238083"/>
    </source>
</evidence>
<evidence type="ECO:0000256" key="1">
    <source>
        <dbReference type="ARBA" id="ARBA00023015"/>
    </source>
</evidence>
<comment type="caution">
    <text evidence="6">The sequence shown here is derived from an EMBL/GenBank/DDBJ whole genome shotgun (WGS) entry which is preliminary data.</text>
</comment>
<evidence type="ECO:0000259" key="5">
    <source>
        <dbReference type="PROSITE" id="PS50932"/>
    </source>
</evidence>
<dbReference type="GO" id="GO:0000976">
    <property type="term" value="F:transcription cis-regulatory region binding"/>
    <property type="evidence" value="ECO:0007669"/>
    <property type="project" value="TreeGrafter"/>
</dbReference>
<evidence type="ECO:0000256" key="2">
    <source>
        <dbReference type="ARBA" id="ARBA00023125"/>
    </source>
</evidence>
<dbReference type="SMART" id="SM00354">
    <property type="entry name" value="HTH_LACI"/>
    <property type="match status" value="1"/>
</dbReference>
<dbReference type="SUPFAM" id="SSF47413">
    <property type="entry name" value="lambda repressor-like DNA-binding domains"/>
    <property type="match status" value="1"/>
</dbReference>
<protein>
    <submittedName>
        <fullName evidence="6">DNA-binding LacI/PurR family transcriptional regulator</fullName>
    </submittedName>
</protein>
<dbReference type="PANTHER" id="PTHR30146">
    <property type="entry name" value="LACI-RELATED TRANSCRIPTIONAL REPRESSOR"/>
    <property type="match status" value="1"/>
</dbReference>
<reference evidence="6 7" key="1">
    <citation type="submission" date="2018-03" db="EMBL/GenBank/DDBJ databases">
        <title>Genomic Encyclopedia of Archaeal and Bacterial Type Strains, Phase II (KMG-II): from individual species to whole genera.</title>
        <authorList>
            <person name="Goeker M."/>
        </authorList>
    </citation>
    <scope>NUCLEOTIDE SEQUENCE [LARGE SCALE GENOMIC DNA]</scope>
    <source>
        <strain evidence="6 7">DSM 19711</strain>
    </source>
</reference>
<dbReference type="PANTHER" id="PTHR30146:SF138">
    <property type="entry name" value="TRANSCRIPTIONAL REGULATORY PROTEIN"/>
    <property type="match status" value="1"/>
</dbReference>
<dbReference type="Pfam" id="PF13377">
    <property type="entry name" value="Peripla_BP_3"/>
    <property type="match status" value="1"/>
</dbReference>
<feature type="compositionally biased region" description="Polar residues" evidence="4">
    <location>
        <begin position="10"/>
        <end position="29"/>
    </location>
</feature>
<dbReference type="InterPro" id="IPR010982">
    <property type="entry name" value="Lambda_DNA-bd_dom_sf"/>
</dbReference>
<organism evidence="6 7">
    <name type="scientific">Kineococcus rhizosphaerae</name>
    <dbReference type="NCBI Taxonomy" id="559628"/>
    <lineage>
        <taxon>Bacteria</taxon>
        <taxon>Bacillati</taxon>
        <taxon>Actinomycetota</taxon>
        <taxon>Actinomycetes</taxon>
        <taxon>Kineosporiales</taxon>
        <taxon>Kineosporiaceae</taxon>
        <taxon>Kineococcus</taxon>
    </lineage>
</organism>
<feature type="domain" description="HTH lacI-type" evidence="5">
    <location>
        <begin position="142"/>
        <end position="196"/>
    </location>
</feature>
<dbReference type="CDD" id="cd01392">
    <property type="entry name" value="HTH_LacI"/>
    <property type="match status" value="1"/>
</dbReference>
<dbReference type="EMBL" id="PVZF01000029">
    <property type="protein sequence ID" value="PRY07334.1"/>
    <property type="molecule type" value="Genomic_DNA"/>
</dbReference>
<evidence type="ECO:0000256" key="3">
    <source>
        <dbReference type="ARBA" id="ARBA00023163"/>
    </source>
</evidence>
<dbReference type="CDD" id="cd06267">
    <property type="entry name" value="PBP1_LacI_sugar_binding-like"/>
    <property type="match status" value="1"/>
</dbReference>
<dbReference type="PROSITE" id="PS50932">
    <property type="entry name" value="HTH_LACI_2"/>
    <property type="match status" value="1"/>
</dbReference>
<evidence type="ECO:0000256" key="4">
    <source>
        <dbReference type="SAM" id="MobiDB-lite"/>
    </source>
</evidence>
<keyword evidence="2 6" id="KW-0238">DNA-binding</keyword>
<dbReference type="GO" id="GO:0003700">
    <property type="term" value="F:DNA-binding transcription factor activity"/>
    <property type="evidence" value="ECO:0007669"/>
    <property type="project" value="TreeGrafter"/>
</dbReference>
<dbReference type="SUPFAM" id="SSF53822">
    <property type="entry name" value="Periplasmic binding protein-like I"/>
    <property type="match status" value="1"/>
</dbReference>
<dbReference type="Pfam" id="PF00356">
    <property type="entry name" value="LacI"/>
    <property type="match status" value="1"/>
</dbReference>
<gene>
    <name evidence="6" type="ORF">CLV37_12910</name>
</gene>
<dbReference type="Proteomes" id="UP000238083">
    <property type="component" value="Unassembled WGS sequence"/>
</dbReference>
<keyword evidence="1" id="KW-0805">Transcription regulation</keyword>
<proteinExistence type="predicted"/>
<feature type="region of interest" description="Disordered" evidence="4">
    <location>
        <begin position="1"/>
        <end position="31"/>
    </location>
</feature>
<dbReference type="InterPro" id="IPR046335">
    <property type="entry name" value="LacI/GalR-like_sensor"/>
</dbReference>
<dbReference type="InterPro" id="IPR000843">
    <property type="entry name" value="HTH_LacI"/>
</dbReference>
<keyword evidence="3" id="KW-0804">Transcription</keyword>
<dbReference type="Gene3D" id="1.10.260.40">
    <property type="entry name" value="lambda repressor-like DNA-binding domains"/>
    <property type="match status" value="1"/>
</dbReference>